<organism evidence="2 3">
    <name type="scientific">Nocardioides thalensis</name>
    <dbReference type="NCBI Taxonomy" id="1914755"/>
    <lineage>
        <taxon>Bacteria</taxon>
        <taxon>Bacillati</taxon>
        <taxon>Actinomycetota</taxon>
        <taxon>Actinomycetes</taxon>
        <taxon>Propionibacteriales</taxon>
        <taxon>Nocardioidaceae</taxon>
        <taxon>Nocardioides</taxon>
    </lineage>
</organism>
<dbReference type="RefSeq" id="WP_179666030.1">
    <property type="nucleotide sequence ID" value="NZ_JACCFP010000001.1"/>
</dbReference>
<dbReference type="InterPro" id="IPR021202">
    <property type="entry name" value="Rv3654c-like"/>
</dbReference>
<accession>A0A853BZ04</accession>
<protein>
    <submittedName>
        <fullName evidence="2">Secretion/DNA translocation related TadE-like protein</fullName>
    </submittedName>
</protein>
<keyword evidence="3" id="KW-1185">Reference proteome</keyword>
<dbReference type="Proteomes" id="UP000530424">
    <property type="component" value="Unassembled WGS sequence"/>
</dbReference>
<sequence>MRPSRDDRGAASLLAVSCLGLLLLLGAALSVVGAMVAAHRQAQAAADLAALAGASAVVGGDPCGDAAAVAEANGGSVTSCAVDGYDVVVEVVVAGPRWLGATGDLTGRARAGPAG</sequence>
<dbReference type="NCBIfam" id="TIGR03816">
    <property type="entry name" value="tadE_like_DECH"/>
    <property type="match status" value="1"/>
</dbReference>
<dbReference type="InterPro" id="IPR028087">
    <property type="entry name" value="Tad_N"/>
</dbReference>
<evidence type="ECO:0000259" key="1">
    <source>
        <dbReference type="Pfam" id="PF13400"/>
    </source>
</evidence>
<feature type="domain" description="Putative Flp pilus-assembly TadG-like N-terminal" evidence="1">
    <location>
        <begin position="9"/>
        <end position="56"/>
    </location>
</feature>
<name>A0A853BZ04_9ACTN</name>
<reference evidence="2 3" key="1">
    <citation type="submission" date="2020-07" db="EMBL/GenBank/DDBJ databases">
        <title>Sequencing the genomes of 1000 actinobacteria strains.</title>
        <authorList>
            <person name="Klenk H.-P."/>
        </authorList>
    </citation>
    <scope>NUCLEOTIDE SEQUENCE [LARGE SCALE GENOMIC DNA]</scope>
    <source>
        <strain evidence="2 3">DSM 103833</strain>
    </source>
</reference>
<evidence type="ECO:0000313" key="2">
    <source>
        <dbReference type="EMBL" id="NYI99372.1"/>
    </source>
</evidence>
<dbReference type="AlphaFoldDB" id="A0A853BZ04"/>
<comment type="caution">
    <text evidence="2">The sequence shown here is derived from an EMBL/GenBank/DDBJ whole genome shotgun (WGS) entry which is preliminary data.</text>
</comment>
<dbReference type="Pfam" id="PF13400">
    <property type="entry name" value="Tad"/>
    <property type="match status" value="1"/>
</dbReference>
<gene>
    <name evidence="2" type="ORF">HNR19_000071</name>
</gene>
<proteinExistence type="predicted"/>
<dbReference type="EMBL" id="JACCFP010000001">
    <property type="protein sequence ID" value="NYI99372.1"/>
    <property type="molecule type" value="Genomic_DNA"/>
</dbReference>
<evidence type="ECO:0000313" key="3">
    <source>
        <dbReference type="Proteomes" id="UP000530424"/>
    </source>
</evidence>